<feature type="transmembrane region" description="Helical" evidence="1">
    <location>
        <begin position="125"/>
        <end position="146"/>
    </location>
</feature>
<gene>
    <name evidence="2" type="ORF">SAMN05660748_1393</name>
</gene>
<keyword evidence="3" id="KW-1185">Reference proteome</keyword>
<evidence type="ECO:0000256" key="1">
    <source>
        <dbReference type="SAM" id="Phobius"/>
    </source>
</evidence>
<evidence type="ECO:0000313" key="3">
    <source>
        <dbReference type="Proteomes" id="UP000219435"/>
    </source>
</evidence>
<keyword evidence="1" id="KW-0812">Transmembrane</keyword>
<dbReference type="Proteomes" id="UP000219435">
    <property type="component" value="Unassembled WGS sequence"/>
</dbReference>
<sequence>MTLPPGDPQWNQPPQGQQFGYAGYQAGYQPAPQFGPYGPPPARPGSVIAAAVLGFLFGALGIVVTLGAIVLGAIAGSLDDDSTGGFDEFADAAAGVALALGLLALAWTVLLIWGSVWALTGRSRVLLLVGGSIALFFTTLGFLGSLGSTSGGDVVVNLLLFAGALAIVLLLSLRPAAEYFAAHRARRGG</sequence>
<dbReference type="AlphaFoldDB" id="A0A285V3G1"/>
<proteinExistence type="predicted"/>
<evidence type="ECO:0000313" key="2">
    <source>
        <dbReference type="EMBL" id="SOC48685.1"/>
    </source>
</evidence>
<protein>
    <submittedName>
        <fullName evidence="2">Uncharacterized protein</fullName>
    </submittedName>
</protein>
<name>A0A285V3G1_9ACTN</name>
<organism evidence="2 3">
    <name type="scientific">Blastococcus aggregatus</name>
    <dbReference type="NCBI Taxonomy" id="38502"/>
    <lineage>
        <taxon>Bacteria</taxon>
        <taxon>Bacillati</taxon>
        <taxon>Actinomycetota</taxon>
        <taxon>Actinomycetes</taxon>
        <taxon>Geodermatophilales</taxon>
        <taxon>Geodermatophilaceae</taxon>
        <taxon>Blastococcus</taxon>
    </lineage>
</organism>
<dbReference type="RefSeq" id="WP_097194308.1">
    <property type="nucleotide sequence ID" value="NZ_OBQI01000002.1"/>
</dbReference>
<accession>A0A285V3G1</accession>
<reference evidence="3" key="1">
    <citation type="submission" date="2017-08" db="EMBL/GenBank/DDBJ databases">
        <authorList>
            <person name="Varghese N."/>
            <person name="Submissions S."/>
        </authorList>
    </citation>
    <scope>NUCLEOTIDE SEQUENCE [LARGE SCALE GENOMIC DNA]</scope>
    <source>
        <strain evidence="3">DSM 4725</strain>
    </source>
</reference>
<feature type="transmembrane region" description="Helical" evidence="1">
    <location>
        <begin position="47"/>
        <end position="74"/>
    </location>
</feature>
<dbReference type="OrthoDB" id="5197427at2"/>
<feature type="transmembrane region" description="Helical" evidence="1">
    <location>
        <begin position="158"/>
        <end position="177"/>
    </location>
</feature>
<feature type="transmembrane region" description="Helical" evidence="1">
    <location>
        <begin position="94"/>
        <end position="113"/>
    </location>
</feature>
<keyword evidence="1" id="KW-0472">Membrane</keyword>
<dbReference type="EMBL" id="OBQI01000002">
    <property type="protein sequence ID" value="SOC48685.1"/>
    <property type="molecule type" value="Genomic_DNA"/>
</dbReference>
<keyword evidence="1" id="KW-1133">Transmembrane helix</keyword>